<gene>
    <name evidence="5" type="ORF">SMD27_21695</name>
</gene>
<name>A0ABU5EHH3_9PROT</name>
<dbReference type="PROSITE" id="PS00041">
    <property type="entry name" value="HTH_ARAC_FAMILY_1"/>
    <property type="match status" value="1"/>
</dbReference>
<keyword evidence="6" id="KW-1185">Reference proteome</keyword>
<dbReference type="Proteomes" id="UP001279642">
    <property type="component" value="Unassembled WGS sequence"/>
</dbReference>
<dbReference type="PANTHER" id="PTHR47894:SF4">
    <property type="entry name" value="HTH-TYPE TRANSCRIPTIONAL REGULATOR GADX"/>
    <property type="match status" value="1"/>
</dbReference>
<evidence type="ECO:0000256" key="3">
    <source>
        <dbReference type="ARBA" id="ARBA00023163"/>
    </source>
</evidence>
<dbReference type="EMBL" id="JAXCLW010000010">
    <property type="protein sequence ID" value="MDY0885469.1"/>
    <property type="molecule type" value="Genomic_DNA"/>
</dbReference>
<dbReference type="SMART" id="SM00342">
    <property type="entry name" value="HTH_ARAC"/>
    <property type="match status" value="1"/>
</dbReference>
<dbReference type="Gene3D" id="1.10.10.60">
    <property type="entry name" value="Homeodomain-like"/>
    <property type="match status" value="1"/>
</dbReference>
<dbReference type="InterPro" id="IPR018060">
    <property type="entry name" value="HTH_AraC"/>
</dbReference>
<organism evidence="5 6">
    <name type="scientific">Dongia soli</name>
    <dbReference type="NCBI Taxonomy" id="600628"/>
    <lineage>
        <taxon>Bacteria</taxon>
        <taxon>Pseudomonadati</taxon>
        <taxon>Pseudomonadota</taxon>
        <taxon>Alphaproteobacteria</taxon>
        <taxon>Rhodospirillales</taxon>
        <taxon>Dongiaceae</taxon>
        <taxon>Dongia</taxon>
    </lineage>
</organism>
<evidence type="ECO:0000256" key="2">
    <source>
        <dbReference type="ARBA" id="ARBA00023125"/>
    </source>
</evidence>
<evidence type="ECO:0000313" key="6">
    <source>
        <dbReference type="Proteomes" id="UP001279642"/>
    </source>
</evidence>
<sequence length="362" mass="40504">MASVLATVGEEDHMAAAPNGAAPIVLAAAATGLVNFIERQHGDVDSIFGNSGIAPDMAGAPTLKVKLSAYCRLFEESARRMKAPNFGLWFGQQFQPRDLGMWGYAAVCSPTLGAALDNLVRLFHYHQESSAMQLRRGKDGLIRLEYQIYSAEIVERRQDAELSLGMFVNVLRECCGVKWAPVEVHFEHPRPEAWKQHEEAFDAPVYFSQPTNALLFRPDLLDRAMPGRDLKLLTMMQTCLESLGSHRSGDEGLADRVKTAIRVDLPNGYPSLEKIAHELRVTPAAIQRELSEQGMTYKEAVEQMRRSLAQMYLDQRRLPLTEIALLLGYSELSAFTRAFTRWTGISPRAYRRGRLQHGVDQA</sequence>
<dbReference type="Pfam" id="PF12833">
    <property type="entry name" value="HTH_18"/>
    <property type="match status" value="1"/>
</dbReference>
<protein>
    <submittedName>
        <fullName evidence="5">AraC family transcriptional regulator</fullName>
    </submittedName>
</protein>
<dbReference type="SUPFAM" id="SSF46689">
    <property type="entry name" value="Homeodomain-like"/>
    <property type="match status" value="1"/>
</dbReference>
<dbReference type="InterPro" id="IPR032687">
    <property type="entry name" value="AraC-type_N"/>
</dbReference>
<dbReference type="InterPro" id="IPR018062">
    <property type="entry name" value="HTH_AraC-typ_CS"/>
</dbReference>
<evidence type="ECO:0000256" key="1">
    <source>
        <dbReference type="ARBA" id="ARBA00023015"/>
    </source>
</evidence>
<dbReference type="PRINTS" id="PR00032">
    <property type="entry name" value="HTHARAC"/>
</dbReference>
<evidence type="ECO:0000259" key="4">
    <source>
        <dbReference type="PROSITE" id="PS01124"/>
    </source>
</evidence>
<comment type="caution">
    <text evidence="5">The sequence shown here is derived from an EMBL/GenBank/DDBJ whole genome shotgun (WGS) entry which is preliminary data.</text>
</comment>
<reference evidence="5 6" key="1">
    <citation type="journal article" date="2016" name="Antonie Van Leeuwenhoek">
        <title>Dongia soli sp. nov., isolated from soil from Dokdo, Korea.</title>
        <authorList>
            <person name="Kim D.U."/>
            <person name="Lee H."/>
            <person name="Kim H."/>
            <person name="Kim S.G."/>
            <person name="Ka J.O."/>
        </authorList>
    </citation>
    <scope>NUCLEOTIDE SEQUENCE [LARGE SCALE GENOMIC DNA]</scope>
    <source>
        <strain evidence="5 6">D78</strain>
    </source>
</reference>
<keyword evidence="1" id="KW-0805">Transcription regulation</keyword>
<dbReference type="PROSITE" id="PS01124">
    <property type="entry name" value="HTH_ARAC_FAMILY_2"/>
    <property type="match status" value="1"/>
</dbReference>
<dbReference type="InterPro" id="IPR009057">
    <property type="entry name" value="Homeodomain-like_sf"/>
</dbReference>
<feature type="domain" description="HTH araC/xylS-type" evidence="4">
    <location>
        <begin position="255"/>
        <end position="353"/>
    </location>
</feature>
<accession>A0ABU5EHH3</accession>
<proteinExistence type="predicted"/>
<evidence type="ECO:0000313" key="5">
    <source>
        <dbReference type="EMBL" id="MDY0885469.1"/>
    </source>
</evidence>
<dbReference type="Pfam" id="PF12625">
    <property type="entry name" value="Arabinose_bd"/>
    <property type="match status" value="1"/>
</dbReference>
<keyword evidence="2" id="KW-0238">DNA-binding</keyword>
<dbReference type="PANTHER" id="PTHR47894">
    <property type="entry name" value="HTH-TYPE TRANSCRIPTIONAL REGULATOR GADX"/>
    <property type="match status" value="1"/>
</dbReference>
<dbReference type="RefSeq" id="WP_320510543.1">
    <property type="nucleotide sequence ID" value="NZ_JAXCLW010000010.1"/>
</dbReference>
<keyword evidence="3" id="KW-0804">Transcription</keyword>
<dbReference type="InterPro" id="IPR020449">
    <property type="entry name" value="Tscrpt_reg_AraC-type_HTH"/>
</dbReference>